<gene>
    <name evidence="1" type="ORF">A4W93_17970</name>
</gene>
<dbReference type="STRING" id="946333.A4W93_17970"/>
<dbReference type="Pfam" id="PF01584">
    <property type="entry name" value="CheW"/>
    <property type="match status" value="1"/>
</dbReference>
<sequence>MSKVWRKGVPFDPSVAPLVARMGLVDEYRETLQRLHGTWDTLALLGQMSGSMAEIAQTREQFQSLSHVLLDSLARQQLRDALQSLRGTAQVAIDVLVRNLFERTADVGFLSTDAAVRDLVAGRLEREALEARFAAYVAKYSVYDDVVVLDGAGSVLARLDRSAAGTRCDEAWVAEAQRPGVPYVERFGTTSLLDGRRGLLYAAAIPGGGVLCLSFRFDDEMARLFARLSDDHGGSVVALLDGQGRVTASSDTWQLPVGVTVPPVPEGRHVVRLAGRDYLAVRAPATGFQGYDGPGWTGLALVPADLAFPDVGQESGTPLARDLDTRDVFDEELRGIPLQAEGIQRALAQSVWNGKLQLGRGAAGQAANGLAAALLKEVSATGDRIRTVFRDAIARLQATALSSILSQARFQAGLAIEIVDRNLYERANDCRWWALSDDLGQALKDPAAAARAGDVLRHINGLYTVYSLLVLFDAQGTVVAVSDPSRADLVGQPLDASLVRATLALRDPQAYHVTPHEPTPLAGGASTLVYTAALGTAGGVAIVFDGAAQFTAMLKDALPDVPGASGLLVDRAGRVVATTDERFAVGSVAPVPAALLSGERGASVHEVVEIDGVMYAMGVGQSSGYREYRSGGDRRPDELMAVVLMRLGQRRSGEAGDMGGFEARGPAAVANPRDIATFVVAGAWHGLAAESVEQGLSARHVTPLPNARPHVLGLVPWQDEMIAVVDLAAWLTNRPAPRGDGPLIVCRAPRGRRIALRVEALGDVLAVASASLQAWQSPVDGSPLHLLSGEVGGQAGMLTVLSLDRLMAAVGEAQAVDA</sequence>
<dbReference type="Gene3D" id="2.40.50.180">
    <property type="entry name" value="CheA-289, Domain 4"/>
    <property type="match status" value="1"/>
</dbReference>
<protein>
    <submittedName>
        <fullName evidence="1">Uncharacterized protein</fullName>
    </submittedName>
</protein>
<evidence type="ECO:0000313" key="2">
    <source>
        <dbReference type="Proteomes" id="UP000193427"/>
    </source>
</evidence>
<dbReference type="SUPFAM" id="SSF50341">
    <property type="entry name" value="CheW-like"/>
    <property type="match status" value="1"/>
</dbReference>
<reference evidence="1 2" key="1">
    <citation type="submission" date="2016-04" db="EMBL/GenBank/DDBJ databases">
        <title>Complete genome sequence of natural rubber-degrading, novel Gram-negative bacterium, Rhizobacter gummiphilus strain NS21.</title>
        <authorList>
            <person name="Tabata M."/>
            <person name="Kasai D."/>
            <person name="Fukuda M."/>
        </authorList>
    </citation>
    <scope>NUCLEOTIDE SEQUENCE [LARGE SCALE GENOMIC DNA]</scope>
    <source>
        <strain evidence="1 2">NS21</strain>
    </source>
</reference>
<proteinExistence type="predicted"/>
<dbReference type="AlphaFoldDB" id="A0A1W6LBT6"/>
<dbReference type="OrthoDB" id="9814866at2"/>
<dbReference type="InterPro" id="IPR036061">
    <property type="entry name" value="CheW-like_dom_sf"/>
</dbReference>
<dbReference type="Gene3D" id="2.30.30.40">
    <property type="entry name" value="SH3 Domains"/>
    <property type="match status" value="1"/>
</dbReference>
<dbReference type="KEGG" id="rgu:A4W93_17970"/>
<dbReference type="Proteomes" id="UP000193427">
    <property type="component" value="Chromosome"/>
</dbReference>
<evidence type="ECO:0000313" key="1">
    <source>
        <dbReference type="EMBL" id="ARN21628.1"/>
    </source>
</evidence>
<dbReference type="InterPro" id="IPR002545">
    <property type="entry name" value="CheW-lke_dom"/>
</dbReference>
<name>A0A1W6LBT6_9BURK</name>
<dbReference type="RefSeq" id="WP_099959931.1">
    <property type="nucleotide sequence ID" value="NZ_BSPR01000011.1"/>
</dbReference>
<dbReference type="GO" id="GO:0006935">
    <property type="term" value="P:chemotaxis"/>
    <property type="evidence" value="ECO:0007669"/>
    <property type="project" value="InterPro"/>
</dbReference>
<dbReference type="PROSITE" id="PS50851">
    <property type="entry name" value="CHEW"/>
    <property type="match status" value="1"/>
</dbReference>
<accession>A0A1W6LBT6</accession>
<keyword evidence="2" id="KW-1185">Reference proteome</keyword>
<organism evidence="1 2">
    <name type="scientific">Piscinibacter gummiphilus</name>
    <dbReference type="NCBI Taxonomy" id="946333"/>
    <lineage>
        <taxon>Bacteria</taxon>
        <taxon>Pseudomonadati</taxon>
        <taxon>Pseudomonadota</taxon>
        <taxon>Betaproteobacteria</taxon>
        <taxon>Burkholderiales</taxon>
        <taxon>Sphaerotilaceae</taxon>
        <taxon>Piscinibacter</taxon>
    </lineage>
</organism>
<dbReference type="EMBL" id="CP015118">
    <property type="protein sequence ID" value="ARN21628.1"/>
    <property type="molecule type" value="Genomic_DNA"/>
</dbReference>
<dbReference type="SMART" id="SM00260">
    <property type="entry name" value="CheW"/>
    <property type="match status" value="1"/>
</dbReference>
<dbReference type="GO" id="GO:0007165">
    <property type="term" value="P:signal transduction"/>
    <property type="evidence" value="ECO:0007669"/>
    <property type="project" value="InterPro"/>
</dbReference>